<name>A0ABQ6M6P2_9STRA</name>
<feature type="chain" id="PRO_5045591975" description="VOC domain-containing protein" evidence="2">
    <location>
        <begin position="19"/>
        <end position="178"/>
    </location>
</feature>
<keyword evidence="5" id="KW-1185">Reference proteome</keyword>
<dbReference type="InterPro" id="IPR029068">
    <property type="entry name" value="Glyas_Bleomycin-R_OHBP_Dase"/>
</dbReference>
<dbReference type="Gene3D" id="3.10.180.10">
    <property type="entry name" value="2,3-Dihydroxybiphenyl 1,2-Dioxygenase, domain 1"/>
    <property type="match status" value="1"/>
</dbReference>
<feature type="domain" description="VOC" evidence="3">
    <location>
        <begin position="33"/>
        <end position="172"/>
    </location>
</feature>
<dbReference type="EMBL" id="BRYB01000018">
    <property type="protein sequence ID" value="GMI20605.1"/>
    <property type="molecule type" value="Genomic_DNA"/>
</dbReference>
<protein>
    <recommendedName>
        <fullName evidence="3">VOC domain-containing protein</fullName>
    </recommendedName>
</protein>
<dbReference type="InterPro" id="IPR037523">
    <property type="entry name" value="VOC_core"/>
</dbReference>
<dbReference type="PANTHER" id="PTHR21366">
    <property type="entry name" value="GLYOXALASE FAMILY PROTEIN"/>
    <property type="match status" value="1"/>
</dbReference>
<dbReference type="PROSITE" id="PS51819">
    <property type="entry name" value="VOC"/>
    <property type="match status" value="1"/>
</dbReference>
<gene>
    <name evidence="4" type="ORF">TeGR_g7974</name>
</gene>
<sequence length="178" mass="19070">MIVYPCLLLVLLLIPAATLLTPQRATPPFTFLALDHVVLRVRDAQKMLNFYVGVLGAEPIAVGRFDGALSHLRLGSSMLDLHAYDSPAGRAMHGGGAGLPEGAPLPPRSAEAGTLDHFAVRVEAFDPDELRSYLLSKGHPVISEGERFGALGTGFSMYLRDPENNTVELKGPASRPTL</sequence>
<evidence type="ECO:0000259" key="3">
    <source>
        <dbReference type="PROSITE" id="PS51819"/>
    </source>
</evidence>
<evidence type="ECO:0000313" key="5">
    <source>
        <dbReference type="Proteomes" id="UP001165060"/>
    </source>
</evidence>
<feature type="signal peptide" evidence="2">
    <location>
        <begin position="1"/>
        <end position="18"/>
    </location>
</feature>
<dbReference type="Pfam" id="PF00903">
    <property type="entry name" value="Glyoxalase"/>
    <property type="match status" value="1"/>
</dbReference>
<evidence type="ECO:0000256" key="2">
    <source>
        <dbReference type="SAM" id="SignalP"/>
    </source>
</evidence>
<organism evidence="4 5">
    <name type="scientific">Tetraparma gracilis</name>
    <dbReference type="NCBI Taxonomy" id="2962635"/>
    <lineage>
        <taxon>Eukaryota</taxon>
        <taxon>Sar</taxon>
        <taxon>Stramenopiles</taxon>
        <taxon>Ochrophyta</taxon>
        <taxon>Bolidophyceae</taxon>
        <taxon>Parmales</taxon>
        <taxon>Triparmaceae</taxon>
        <taxon>Tetraparma</taxon>
    </lineage>
</organism>
<dbReference type="SUPFAM" id="SSF54593">
    <property type="entry name" value="Glyoxalase/Bleomycin resistance protein/Dihydroxybiphenyl dioxygenase"/>
    <property type="match status" value="1"/>
</dbReference>
<comment type="similarity">
    <text evidence="1">Belongs to the glyoxalase I family.</text>
</comment>
<proteinExistence type="inferred from homology"/>
<comment type="caution">
    <text evidence="4">The sequence shown here is derived from an EMBL/GenBank/DDBJ whole genome shotgun (WGS) entry which is preliminary data.</text>
</comment>
<dbReference type="PANTHER" id="PTHR21366:SF14">
    <property type="entry name" value="GLYOXALASE DOMAIN-CONTAINING PROTEIN 5"/>
    <property type="match status" value="1"/>
</dbReference>
<evidence type="ECO:0000256" key="1">
    <source>
        <dbReference type="ARBA" id="ARBA00010363"/>
    </source>
</evidence>
<keyword evidence="2" id="KW-0732">Signal</keyword>
<evidence type="ECO:0000313" key="4">
    <source>
        <dbReference type="EMBL" id="GMI20605.1"/>
    </source>
</evidence>
<dbReference type="Proteomes" id="UP001165060">
    <property type="component" value="Unassembled WGS sequence"/>
</dbReference>
<reference evidence="4 5" key="1">
    <citation type="journal article" date="2023" name="Commun. Biol.">
        <title>Genome analysis of Parmales, the sister group of diatoms, reveals the evolutionary specialization of diatoms from phago-mixotrophs to photoautotrophs.</title>
        <authorList>
            <person name="Ban H."/>
            <person name="Sato S."/>
            <person name="Yoshikawa S."/>
            <person name="Yamada K."/>
            <person name="Nakamura Y."/>
            <person name="Ichinomiya M."/>
            <person name="Sato N."/>
            <person name="Blanc-Mathieu R."/>
            <person name="Endo H."/>
            <person name="Kuwata A."/>
            <person name="Ogata H."/>
        </authorList>
    </citation>
    <scope>NUCLEOTIDE SEQUENCE [LARGE SCALE GENOMIC DNA]</scope>
</reference>
<dbReference type="InterPro" id="IPR050383">
    <property type="entry name" value="GlyoxalaseI/FosfomycinResist"/>
</dbReference>
<accession>A0ABQ6M6P2</accession>
<dbReference type="InterPro" id="IPR004360">
    <property type="entry name" value="Glyas_Fos-R_dOase_dom"/>
</dbReference>